<evidence type="ECO:0000256" key="1">
    <source>
        <dbReference type="SAM" id="Phobius"/>
    </source>
</evidence>
<name>I3Z019_AEQSU</name>
<keyword evidence="1" id="KW-0472">Membrane</keyword>
<keyword evidence="1" id="KW-0812">Transmembrane</keyword>
<feature type="transmembrane region" description="Helical" evidence="1">
    <location>
        <begin position="109"/>
        <end position="140"/>
    </location>
</feature>
<dbReference type="KEGG" id="asl:Aeqsu_3152"/>
<gene>
    <name evidence="2" type="ordered locus">Aeqsu_3152</name>
</gene>
<dbReference type="RefSeq" id="WP_014783836.1">
    <property type="nucleotide sequence ID" value="NC_018013.1"/>
</dbReference>
<feature type="transmembrane region" description="Helical" evidence="1">
    <location>
        <begin position="237"/>
        <end position="256"/>
    </location>
</feature>
<reference evidence="2 3" key="1">
    <citation type="submission" date="2012-06" db="EMBL/GenBank/DDBJ databases">
        <title>The complete genome of Aequorivita sublithincola DSM 14238.</title>
        <authorList>
            <consortium name="US DOE Joint Genome Institute (JGI-PGF)"/>
            <person name="Lucas S."/>
            <person name="Copeland A."/>
            <person name="Lapidus A."/>
            <person name="Goodwin L."/>
            <person name="Pitluck S."/>
            <person name="Peters L."/>
            <person name="Munk A.C.C."/>
            <person name="Kyrpides N."/>
            <person name="Mavromatis K."/>
            <person name="Pagani I."/>
            <person name="Ivanova N."/>
            <person name="Ovchinnikova G."/>
            <person name="Zeytun A."/>
            <person name="Detter J.C."/>
            <person name="Han C."/>
            <person name="Land M."/>
            <person name="Hauser L."/>
            <person name="Markowitz V."/>
            <person name="Cheng J.-F."/>
            <person name="Hugenholtz P."/>
            <person name="Woyke T."/>
            <person name="Wu D."/>
            <person name="Tindall B."/>
            <person name="Faehnrich R."/>
            <person name="Brambilla E."/>
            <person name="Klenk H.-P."/>
            <person name="Eisen J.A."/>
        </authorList>
    </citation>
    <scope>NUCLEOTIDE SEQUENCE [LARGE SCALE GENOMIC DNA]</scope>
    <source>
        <strain evidence="3">DSM 14238 / LMG 21431 / ACAM 643 / 9-3</strain>
    </source>
</reference>
<dbReference type="PATRIC" id="fig|746697.3.peg.3204"/>
<proteinExistence type="predicted"/>
<dbReference type="CDD" id="cd21809">
    <property type="entry name" value="ABC-2_lan_permease-like"/>
    <property type="match status" value="1"/>
</dbReference>
<evidence type="ECO:0008006" key="4">
    <source>
        <dbReference type="Google" id="ProtNLM"/>
    </source>
</evidence>
<dbReference type="OrthoDB" id="5946463at2"/>
<dbReference type="PANTHER" id="PTHR37305:SF1">
    <property type="entry name" value="MEMBRANE PROTEIN"/>
    <property type="match status" value="1"/>
</dbReference>
<organism evidence="2 3">
    <name type="scientific">Aequorivita sublithincola (strain DSM 14238 / LMG 21431 / ACAM 643 / 9-3)</name>
    <dbReference type="NCBI Taxonomy" id="746697"/>
    <lineage>
        <taxon>Bacteria</taxon>
        <taxon>Pseudomonadati</taxon>
        <taxon>Bacteroidota</taxon>
        <taxon>Flavobacteriia</taxon>
        <taxon>Flavobacteriales</taxon>
        <taxon>Flavobacteriaceae</taxon>
        <taxon>Aequorivita</taxon>
    </lineage>
</organism>
<feature type="transmembrane region" description="Helical" evidence="1">
    <location>
        <begin position="185"/>
        <end position="203"/>
    </location>
</feature>
<dbReference type="STRING" id="746697.Aeqsu_3152"/>
<dbReference type="HOGENOM" id="CLU_086622_1_0_10"/>
<feature type="transmembrane region" description="Helical" evidence="1">
    <location>
        <begin position="66"/>
        <end position="88"/>
    </location>
</feature>
<dbReference type="EMBL" id="CP003280">
    <property type="protein sequence ID" value="AFL82587.1"/>
    <property type="molecule type" value="Genomic_DNA"/>
</dbReference>
<dbReference type="Pfam" id="PF12730">
    <property type="entry name" value="ABC2_membrane_4"/>
    <property type="match status" value="1"/>
</dbReference>
<evidence type="ECO:0000313" key="2">
    <source>
        <dbReference type="EMBL" id="AFL82587.1"/>
    </source>
</evidence>
<evidence type="ECO:0000313" key="3">
    <source>
        <dbReference type="Proteomes" id="UP000006049"/>
    </source>
</evidence>
<keyword evidence="1" id="KW-1133">Transmembrane helix</keyword>
<dbReference type="AlphaFoldDB" id="I3Z019"/>
<dbReference type="Proteomes" id="UP000006049">
    <property type="component" value="Chromosome"/>
</dbReference>
<dbReference type="PANTHER" id="PTHR37305">
    <property type="entry name" value="INTEGRAL MEMBRANE PROTEIN-RELATED"/>
    <property type="match status" value="1"/>
</dbReference>
<accession>I3Z019</accession>
<sequence length="262" mass="30188">MNPIYYFRKSVQNEALKLKNTFAFWLAVISALFIPAIYFIYYVLKYKSLIPASGSNPWEKFMVDQIMAAASLLIPMFIILITSLIIQVEHKSSAMKYLFSLPIPKWSVYFGKLTVSAGLILFTYIVFFVAMLAAGALVGWIHKELNFLEYFPNYEKPLKLLFRSFIAVLGIVGIQFWLSFRIKNFIIPLGIGMVLVITGLTIYRAQESFYFPYAYNMLSLFSINNEGASITLWFPKVSLLSVGYFMFFSILGFLDIRRMNIK</sequence>
<keyword evidence="3" id="KW-1185">Reference proteome</keyword>
<feature type="transmembrane region" description="Helical" evidence="1">
    <location>
        <begin position="21"/>
        <end position="44"/>
    </location>
</feature>
<protein>
    <recommendedName>
        <fullName evidence="4">ABC-2 family transporter protein</fullName>
    </recommendedName>
</protein>
<feature type="transmembrane region" description="Helical" evidence="1">
    <location>
        <begin position="160"/>
        <end position="178"/>
    </location>
</feature>
<dbReference type="eggNOG" id="COG4200">
    <property type="taxonomic scope" value="Bacteria"/>
</dbReference>